<accession>A0A1H4JMZ0</accession>
<evidence type="ECO:0000313" key="1">
    <source>
        <dbReference type="EMBL" id="SEB47633.1"/>
    </source>
</evidence>
<proteinExistence type="predicted"/>
<sequence>MLACHAVLQCPKADPESKFDTVSAVQGRDGIAYLRANSTLEEVGLRLYDRDFYTELTTSGGNLTTDKAAANDHYVCCVLKLRC</sequence>
<evidence type="ECO:0000313" key="2">
    <source>
        <dbReference type="Proteomes" id="UP000183407"/>
    </source>
</evidence>
<name>A0A1H4JMZ0_RHOJO</name>
<gene>
    <name evidence="1" type="ORF">SAMN04490220_1008</name>
</gene>
<reference evidence="2" key="1">
    <citation type="submission" date="2016-10" db="EMBL/GenBank/DDBJ databases">
        <authorList>
            <person name="Varghese N."/>
        </authorList>
    </citation>
    <scope>NUCLEOTIDE SEQUENCE [LARGE SCALE GENOMIC DNA]</scope>
    <source>
        <strain evidence="2">DSM 44719</strain>
    </source>
</reference>
<dbReference type="Proteomes" id="UP000183407">
    <property type="component" value="Unassembled WGS sequence"/>
</dbReference>
<organism evidence="1 2">
    <name type="scientific">Rhodococcus jostii</name>
    <dbReference type="NCBI Taxonomy" id="132919"/>
    <lineage>
        <taxon>Bacteria</taxon>
        <taxon>Bacillati</taxon>
        <taxon>Actinomycetota</taxon>
        <taxon>Actinomycetes</taxon>
        <taxon>Mycobacteriales</taxon>
        <taxon>Nocardiaceae</taxon>
        <taxon>Rhodococcus</taxon>
    </lineage>
</organism>
<protein>
    <submittedName>
        <fullName evidence="1">Uncharacterized protein</fullName>
    </submittedName>
</protein>
<dbReference type="EMBL" id="FNTL01000003">
    <property type="protein sequence ID" value="SEB47633.1"/>
    <property type="molecule type" value="Genomic_DNA"/>
</dbReference>
<dbReference type="AlphaFoldDB" id="A0A1H4JMZ0"/>